<gene>
    <name evidence="1" type="ORF">O0931_06290</name>
</gene>
<dbReference type="RefSeq" id="WP_269414705.1">
    <property type="nucleotide sequence ID" value="NZ_JAPWGL010000002.1"/>
</dbReference>
<comment type="caution">
    <text evidence="1">The sequence shown here is derived from an EMBL/GenBank/DDBJ whole genome shotgun (WGS) entry which is preliminary data.</text>
</comment>
<accession>A0ABT4KVE9</accession>
<keyword evidence="2" id="KW-1185">Reference proteome</keyword>
<dbReference type="Proteomes" id="UP001144341">
    <property type="component" value="Unassembled WGS sequence"/>
</dbReference>
<sequence length="308" mass="36476">MSINFFKKIYNEDVLYHYTKASTAIDFILFNEQLKFSGRTNSIDPTESRKANRRIVSTGHYVDLNKCKDFYNESNQLNDLVSNLENAFNQISFCKNYIGHEFASEYYYSQFEGHEEIFGFTKPRMWERYADNYYGVCLAFSKKKILAINEFKHKLIYKDVEYLKYSELGCRKVDYISGNYLLDVGYDKYKEDIEKIAESSFFCKHIDYDGENEFRIGTYYKEGRCVAEEIKGEFQFGKTMMLDTKECLEAIFISSYANMKQKNDLLDYAEKLNVPIIEMVWKHDSFEPIDYKQQVDFYKNLDITISGT</sequence>
<dbReference type="InterPro" id="IPR021352">
    <property type="entry name" value="DUF2971"/>
</dbReference>
<organism evidence="1 2">
    <name type="scientific">Pedobacter rhodius</name>
    <dbReference type="NCBI Taxonomy" id="3004098"/>
    <lineage>
        <taxon>Bacteria</taxon>
        <taxon>Pseudomonadati</taxon>
        <taxon>Bacteroidota</taxon>
        <taxon>Sphingobacteriia</taxon>
        <taxon>Sphingobacteriales</taxon>
        <taxon>Sphingobacteriaceae</taxon>
        <taxon>Pedobacter</taxon>
    </lineage>
</organism>
<evidence type="ECO:0000313" key="2">
    <source>
        <dbReference type="Proteomes" id="UP001144341"/>
    </source>
</evidence>
<evidence type="ECO:0000313" key="1">
    <source>
        <dbReference type="EMBL" id="MCZ4222903.1"/>
    </source>
</evidence>
<dbReference type="Pfam" id="PF11185">
    <property type="entry name" value="DUF2971"/>
    <property type="match status" value="1"/>
</dbReference>
<reference evidence="1" key="1">
    <citation type="submission" date="2022-12" db="EMBL/GenBank/DDBJ databases">
        <title>Genome sequence of SJ11.</title>
        <authorList>
            <person name="Woo H."/>
        </authorList>
    </citation>
    <scope>NUCLEOTIDE SEQUENCE</scope>
    <source>
        <strain evidence="1">SJ11</strain>
    </source>
</reference>
<protein>
    <submittedName>
        <fullName evidence="1">DUF2971 domain-containing protein</fullName>
    </submittedName>
</protein>
<dbReference type="EMBL" id="JAPWGL010000002">
    <property type="protein sequence ID" value="MCZ4222903.1"/>
    <property type="molecule type" value="Genomic_DNA"/>
</dbReference>
<name>A0ABT4KVE9_9SPHI</name>
<proteinExistence type="predicted"/>